<reference evidence="1 2" key="1">
    <citation type="journal article" date="2013" name="Genome Announc.">
        <title>Genome Sequences of Three hpAfrica2 Strains of Helicobacter pylori.</title>
        <authorList>
            <person name="Duncan S.S."/>
            <person name="Bertoli M.T."/>
            <person name="Kersulyte D."/>
            <person name="Valk P.L."/>
            <person name="Tamma S."/>
            <person name="Segal I."/>
            <person name="McClain M.S."/>
            <person name="Cover T.L."/>
            <person name="Berg D.E."/>
        </authorList>
    </citation>
    <scope>NUCLEOTIDE SEQUENCE [LARGE SCALE GENOMIC DNA]</scope>
    <source>
        <strain evidence="1">SouthAfrica20</strain>
    </source>
</reference>
<dbReference type="PATRIC" id="fig|1352356.3.peg.749"/>
<evidence type="ECO:0000313" key="2">
    <source>
        <dbReference type="Proteomes" id="UP000015920"/>
    </source>
</evidence>
<organism evidence="1 2">
    <name type="scientific">Helicobacter pylori SouthAfrica20</name>
    <dbReference type="NCBI Taxonomy" id="1352356"/>
    <lineage>
        <taxon>Bacteria</taxon>
        <taxon>Pseudomonadati</taxon>
        <taxon>Campylobacterota</taxon>
        <taxon>Epsilonproteobacteria</taxon>
        <taxon>Campylobacterales</taxon>
        <taxon>Helicobacteraceae</taxon>
        <taxon>Helicobacter</taxon>
    </lineage>
</organism>
<dbReference type="KEGG" id="hpys:HPSA20_0763"/>
<dbReference type="AlphaFoldDB" id="T1U9F3"/>
<protein>
    <submittedName>
        <fullName evidence="1">Uncharacterized protein</fullName>
    </submittedName>
</protein>
<dbReference type="Proteomes" id="UP000015920">
    <property type="component" value="Chromosome"/>
</dbReference>
<dbReference type="EMBL" id="CP006691">
    <property type="protein sequence ID" value="AGT74000.1"/>
    <property type="molecule type" value="Genomic_DNA"/>
</dbReference>
<proteinExistence type="predicted"/>
<sequence length="40" mass="4693">MNIINTTKKFMIVEPNQSIKELNFNQALILKRFLTLIVSK</sequence>
<evidence type="ECO:0000313" key="1">
    <source>
        <dbReference type="EMBL" id="AGT74000.1"/>
    </source>
</evidence>
<gene>
    <name evidence="1" type="ORF">HPSA20_0763</name>
</gene>
<dbReference type="HOGENOM" id="CLU_3290742_0_0_7"/>
<accession>T1U9F3</accession>
<name>T1U9F3_HELPX</name>